<feature type="compositionally biased region" description="Basic residues" evidence="8">
    <location>
        <begin position="3699"/>
        <end position="3717"/>
    </location>
</feature>
<dbReference type="Gene3D" id="1.10.8.10">
    <property type="entry name" value="DNA helicase RuvA subunit, C-terminal domain"/>
    <property type="match status" value="1"/>
</dbReference>
<dbReference type="InterPro" id="IPR057125">
    <property type="entry name" value="NXF1/2/3/5-like_LRR"/>
</dbReference>
<feature type="domain" description="TAP-C" evidence="10">
    <location>
        <begin position="483"/>
        <end position="538"/>
    </location>
</feature>
<dbReference type="Pfam" id="PF24048">
    <property type="entry name" value="LRR_NXF1-5"/>
    <property type="match status" value="1"/>
</dbReference>
<feature type="region of interest" description="Disordered" evidence="8">
    <location>
        <begin position="1138"/>
        <end position="1174"/>
    </location>
</feature>
<feature type="region of interest" description="Disordered" evidence="8">
    <location>
        <begin position="3642"/>
        <end position="3770"/>
    </location>
</feature>
<dbReference type="PANTHER" id="PTHR10662">
    <property type="entry name" value="NUCLEAR RNA EXPORT FACTOR"/>
    <property type="match status" value="1"/>
</dbReference>
<dbReference type="EMBL" id="CAKOFQ010007333">
    <property type="protein sequence ID" value="CAH1998499.1"/>
    <property type="molecule type" value="Genomic_DNA"/>
</dbReference>
<protein>
    <submittedName>
        <fullName evidence="11">Uncharacterized protein</fullName>
    </submittedName>
</protein>
<feature type="compositionally biased region" description="Basic and acidic residues" evidence="8">
    <location>
        <begin position="3718"/>
        <end position="3727"/>
    </location>
</feature>
<evidence type="ECO:0000256" key="4">
    <source>
        <dbReference type="ARBA" id="ARBA00022614"/>
    </source>
</evidence>
<keyword evidence="5" id="KW-0677">Repeat</keyword>
<feature type="compositionally biased region" description="Low complexity" evidence="8">
    <location>
        <begin position="3733"/>
        <end position="3744"/>
    </location>
</feature>
<name>A0A9P0LNW7_ACAOB</name>
<feature type="compositionally biased region" description="Acidic residues" evidence="8">
    <location>
        <begin position="3672"/>
        <end position="3681"/>
    </location>
</feature>
<feature type="region of interest" description="Disordered" evidence="8">
    <location>
        <begin position="761"/>
        <end position="794"/>
    </location>
</feature>
<feature type="compositionally biased region" description="Basic residues" evidence="8">
    <location>
        <begin position="1783"/>
        <end position="1795"/>
    </location>
</feature>
<feature type="compositionally biased region" description="Polar residues" evidence="8">
    <location>
        <begin position="1388"/>
        <end position="1402"/>
    </location>
</feature>
<feature type="compositionally biased region" description="Low complexity" evidence="8">
    <location>
        <begin position="4099"/>
        <end position="4111"/>
    </location>
</feature>
<dbReference type="InterPro" id="IPR018222">
    <property type="entry name" value="Nuclear_transport_factor_2_euk"/>
</dbReference>
<keyword evidence="6" id="KW-0509">mRNA transport</keyword>
<keyword evidence="7" id="KW-0539">Nucleus</keyword>
<dbReference type="InterPro" id="IPR032675">
    <property type="entry name" value="LRR_dom_sf"/>
</dbReference>
<comment type="subcellular location">
    <subcellularLocation>
        <location evidence="1">Nucleus</location>
    </subcellularLocation>
</comment>
<keyword evidence="12" id="KW-1185">Reference proteome</keyword>
<evidence type="ECO:0000259" key="10">
    <source>
        <dbReference type="PROSITE" id="PS51281"/>
    </source>
</evidence>
<feature type="compositionally biased region" description="Polar residues" evidence="8">
    <location>
        <begin position="715"/>
        <end position="727"/>
    </location>
</feature>
<dbReference type="Gene3D" id="3.80.10.10">
    <property type="entry name" value="Ribonuclease Inhibitor"/>
    <property type="match status" value="1"/>
</dbReference>
<organism evidence="11 12">
    <name type="scientific">Acanthoscelides obtectus</name>
    <name type="common">Bean weevil</name>
    <name type="synonym">Bruchus obtectus</name>
    <dbReference type="NCBI Taxonomy" id="200917"/>
    <lineage>
        <taxon>Eukaryota</taxon>
        <taxon>Metazoa</taxon>
        <taxon>Ecdysozoa</taxon>
        <taxon>Arthropoda</taxon>
        <taxon>Hexapoda</taxon>
        <taxon>Insecta</taxon>
        <taxon>Pterygota</taxon>
        <taxon>Neoptera</taxon>
        <taxon>Endopterygota</taxon>
        <taxon>Coleoptera</taxon>
        <taxon>Polyphaga</taxon>
        <taxon>Cucujiformia</taxon>
        <taxon>Chrysomeloidea</taxon>
        <taxon>Chrysomelidae</taxon>
        <taxon>Bruchinae</taxon>
        <taxon>Bruchini</taxon>
        <taxon>Acanthoscelides</taxon>
    </lineage>
</organism>
<dbReference type="InterPro" id="IPR005637">
    <property type="entry name" value="TAP_C_dom"/>
</dbReference>
<dbReference type="PROSITE" id="PS51281">
    <property type="entry name" value="TAP_C"/>
    <property type="match status" value="1"/>
</dbReference>
<comment type="similarity">
    <text evidence="2">Belongs to the NXF family.</text>
</comment>
<dbReference type="Pfam" id="PF22602">
    <property type="entry name" value="NXF_NTF2"/>
    <property type="match status" value="1"/>
</dbReference>
<evidence type="ECO:0000256" key="8">
    <source>
        <dbReference type="SAM" id="MobiDB-lite"/>
    </source>
</evidence>
<dbReference type="Gene3D" id="3.10.450.50">
    <property type="match status" value="1"/>
</dbReference>
<feature type="compositionally biased region" description="Basic and acidic residues" evidence="8">
    <location>
        <begin position="4213"/>
        <end position="4227"/>
    </location>
</feature>
<feature type="region of interest" description="Disordered" evidence="8">
    <location>
        <begin position="1388"/>
        <end position="1411"/>
    </location>
</feature>
<evidence type="ECO:0000313" key="11">
    <source>
        <dbReference type="EMBL" id="CAH1998499.1"/>
    </source>
</evidence>
<proteinExistence type="inferred from homology"/>
<evidence type="ECO:0000256" key="5">
    <source>
        <dbReference type="ARBA" id="ARBA00022737"/>
    </source>
</evidence>
<evidence type="ECO:0000259" key="9">
    <source>
        <dbReference type="PROSITE" id="PS50177"/>
    </source>
</evidence>
<dbReference type="Proteomes" id="UP001152888">
    <property type="component" value="Unassembled WGS sequence"/>
</dbReference>
<evidence type="ECO:0000256" key="3">
    <source>
        <dbReference type="ARBA" id="ARBA00022448"/>
    </source>
</evidence>
<keyword evidence="3" id="KW-0813">Transport</keyword>
<dbReference type="Pfam" id="PF03943">
    <property type="entry name" value="TAP_C"/>
    <property type="match status" value="1"/>
</dbReference>
<keyword evidence="4" id="KW-0433">Leucine-rich repeat</keyword>
<feature type="region of interest" description="Disordered" evidence="8">
    <location>
        <begin position="4207"/>
        <end position="4240"/>
    </location>
</feature>
<sequence length="4261" mass="492159">MDDSTTFTRNKPLSQIKKLNKRKGIVAPWQMAPLKGISFKLARDKTDESLIRQLQNECDNPNYYHLIKFTGIKTYDRLYILKSTLDFVYPSELIPCHYFQCATEVRFLARRCKEALLKIVNNNFQIPHFPHKHPENNIGAHFEAAIVANFCESSVVEIDRSENILEVLKTRFNKETGVLDLSNFAADKGLEEYCPLFEPRMLLFVTFLSNDLENVKELNLKDNCIRHITCMDVLKESKVETVDLSHNKIEHIQDIKGISDAPCIKNLKLEHNPLCSNYENYNYVVDVKNLLPNLKTLDGDDVSATQFKKNFICLPHAHDLADQFMKHFFTIYDSEEREDLKDLYEEDAFFSVNARVIPFQKSSCSVRLSHYGYKYPFTVQSRGDIIKLFKTFPKSQHDVYTFVCDLVIFTPKCAVITVGGIFQELDQVLGFSRTFVLKYLKGSYTISNDQMTVSNVTDYQLGWSFSFPLRTTYFGNLLPFYPEQYEAVGELAQNLCKLNLKYSKLLLEYCEYDVTKALYLFSELFKKNLLPEEAFQRQEGEKTDSDRKEDVFPYFASITQKSLEDASQACTHSVWRVVNTNRFQRSDDQLPKAPTDIVKIARSVKPRSLDQHSSIVTLSDDHDESNVVKDMPDQSSQCINSCKVISHDTSSDTSAVTMPSLLPVASYSAFTIFPAQVPDPYIISHCIQKRILEIANEKTYQSPAFNPDSPDKQPPQLTTSASSPSDISNDKDTKLTEPCSYIRQVPDPNIISPCIQKRIPETASEKPYQSPVSNPDGVGHKEPPSPSDICNDNGTKLPEPCAYISIDDDDDPVVCNIDNTCNSDKAADSARSQATEPSTIVSCSKSHAGSQLIDAIIKEKEIATLCAYKADEVDSKAVESVQPPSSTLTQSEIDQLYKKLNKNSFPWLDLNHTRRFKYLLRKRLANRKLCDTVTDGLKRKQVCELLDEVLTPNRLQALYFDGYLAKDPHFLVQGSPIVNAEKHLSRVEKERLQWFLDKNLISKNYHEYLKKVDIKNMTSELLSNARLKQLFEQGYLLRNPRLVPGEVMDEDTCRRGRFFQTLFKFLMLGPYNREIYKYGKMYLTEYMPYRYDEVRLAAEHAVHKGVPTRDVLGILDRELMFKNTTELKKVLVKTTKSDEVSNSSRKRTRNRDIDESPSKKLKLHEKPTPAAPTDTMVLEDVEEKETSDICLAFAQKVHHTFTAQEQHIIADLNLVQKHRLQWLLDHELLGKKYFKYLKRKNVNFITKARLTVKRLWVLFTLEWLIRDPAFLFDEKGKRSVAAERTNFSSSIYGKGPIISHSKYCQKLYRYIKMKPQRRCRNCFGIKDYLIEYTPYRLYELICTVKYALSNKHSWSEISSVLSGDGLVQNITDLEIKVFGIQQPITENALTAPENSTGQNETSIPDDLKNGSDFEIEDIGAEEDTLDPSLFLKPRIKPHKREATKNKMQLMVYKKEHTIPERDQHSEDQICIIRYEKLSGEELDFADTTLSQTDEQIITDHCKHLNETQKDRIRWLLRHNLLGKKCYTYLKPDSWRFISSKTISMFRLWDLYRSKKIIRYPGCLFKKNLPLDKQKILLHSHESGCNDAVAHFYSNGSGDQLFRKLLRYLKGQEVAKVRNYMLDYAPYRYNDLVAAVKAMTLASETFALTEVSKILEEDRLIGRADEFERDVDQLQHVEKSCDVCRMRDRNENDSKDSATCRQYLSLDLEDISDDELPVLPKEVTSTSNVLAKETSLDMMNITTSEFHADVANASLVHFKENAAEVMTNLESISEQTSEVPANAPRRRRNPAGKRRKGWTDIQLPIISADANEINMKLNSNNEEVSWLQRVPISTAEWCEILPETESNSTTLTERDVTTFSSLTNGDTKLRWLVEKGFLSERYKRYFYISAMNSLTACNDLFSLWSSFKRGFLIRDPTAKIHTNFHKLYGSHVYKFDVNTFMQKLDIFLQSILQNQNHTKSKTHVKNYLSEYIPYRRIEVIAYLRDRALGKFDWTGISYVLAHVLPQEALYQTKCDLYGFKDNVDKVTELNMHSLNLKRRDIFKFVHLGSRYKKLKWLVENGIMSENCFIYFNFDQIASLLGTCNFFELWSSFKEGLLVKDATIVFSSEKHNKFRRQAGDRLDAVNGNYIYKTEYNIFLQKLNDFVRSKLQPNHSADTASLKRYLIEYIPYRRAEVLAFLQHAISELELTNILSVMAEIMHEKYLAEIKRDLRKIMKKKTSFSSTKSIAVQSEQSNMQPVQCQKTPWMCETAANTLDHVFSLGNLEQDRLRTCRKGIDADVENDMQIVPYFASPWINVNTRDKQGESTPRVNANTQVVEIVGITPEKQNSRATQKNWETIDEDSVEEEEMAVLQCLNDVQRDRLRWLLAQKLLTKLYYKLFSIKQIRVITSKALCLEELWHLFRLGFLLRDPEFLFKTSLSLDRRTSYKRRTPFSGRLACFLRLAINPAKHNSRYYTLRSYMLETVPYRSDEVVRLLRSWIPSKKWNELSHVLENELTIRNVNELKSRVYSPTCVEELESTFNIILLEKPNPDYEIESGIYRPSVTEDIGVDESNVGTASPYESTRIKGNDRGLEFHRLKNNGHNKNNMQLVPYYQTSDQKCPPLDLPGKQCNRPRKETMECNSMEEEEIAVLQCLNELQKDRLGWLLEHKLLSKLYYKLFPLNQVRSLTSEPLSLEVLWHNFHLGLLSRDPELLFETHLQLRRPPAYRRKTPFSRKLNSFLRLALKSEDDPSCGILRNYMLETVPYRPDEVVRLLRSWISTNRWRDVSRILEEELSIRNIKELESRVYWSAKVEDPSIEAESSFKIFIPGSLIAPVKAESGNVQTDDDTKDIDVGNQNTNTFDGWSLGINCPESNCQDEKRGLDSTTSCTTDDCDYKNGEKANFHPEDTLEKHRDIVVSLNDDMKNAAVKNDMRIVLYAPPSWRVSDQNNVLNDSRHQRKLPKQAKSETREFDNREEEEINAFRCLNEVQRDRLRWLLEKQLLNKTCYKYFTVTILRSITSTALNLNNLRCYYLCGFIIRNPEFLFETDLPLEQLTYLPLIERHRRFFSRTFNKFVDYAVNSKTALPSYKILQNYLSENVTHRLDEVVKLLRFWSTKHPWSTLSRILEQELSVRKIQYLGSRVFCSAIAENTVVKGGASDERSNIVTEKLDNKLVFNNSHNDAQSVVGFECRPLQSNRMQIVPYLPRPWEALFQKNLLVDSRKKHGESSHRRNSKTVEFETTLESETVFAGSLNELQRDRLRWLLEKNLISKSYYRYFSESELKTITSTAFSWENLWSYFGYGFLMRNPEFLFETSLPLTKLSFLPFKKSQSSYRSETLFREKFNRFFGAALRNDTKTYHDVDLRNYVSEYVTDRYEELVLLLRFWCEKFTWNAMSPILENELCMKNVKELEGQVCCSENREDATHIGGEIDDIASDEAEIISDLGHSRYSNDKGIDTNCMHLVPYVPCLWNITKKTAEQTASAETNEDIEFQLPTEGVSHLSELEKDRLRWLLNEKLLSVSFHKYFSAAEVKYITKYPLTLYVLWFLFEYGYIVKEPGFLFEASICVGQQRAMARKLFGKYNTNQFRRKFGSYLGLSMKTSNNALNNHRTYVLEYAPHRYEATISYLKQYRVFTKHPWEKISSILQNDGVIVNISDLEVSPFGSNESSGKQTAGQSEIDKASQQPFTIDRTEEPELDDDAPEVSGEAPIVVESENADKKKSKRGRKPKSKKNARKRAPTADRNDSLIKKPKLNENSSAISNEANAKPKSIENPVKRLSTTTVKKETRGRKPISAEIVRKRKIHKYLESLKRKMGMTALKAPIVAVSPSQQEPHEEDDVFEEFRELDNSSCDTKSSPKTEFIDCNSSSGEALTVDQRLSSEETNKRQTVDYDPLAARHGENVSDIREMQQKKKSDINDFVVTRTYFFLDPSMTDTNNIKSRSKTAHFKMNADSTSARVNVGTKLGFSKTDVIEVEDSDSEPSNTGNKFKTTLNTTTTKKTNETEDVSIVIPDDSDAEENSNTTKSKTKNYRSAKNNILMVNDSSSYSEASDNFIGNKSRSKRRTELMSVSKIEYVDADGGSYKTRAKLRQRSARKPTKKLTKDLVVKIENAEKMIRKALSKQSSKKPSASKKAPPKSKKSNTDDVKIINIDSSESGEEIIKEVETFLKGSEKKRRKRKLVRGDRKLENNAVEPKVFQNDVQVSPAVVETVKAERKRYTLRVRSLEELTSGSTSRKRELEVDRAQEDRHFNKKAKTGDNLPGISEVRQSDEVVIINGEVVSFR</sequence>
<dbReference type="SUPFAM" id="SSF52058">
    <property type="entry name" value="L domain-like"/>
    <property type="match status" value="1"/>
</dbReference>
<dbReference type="PROSITE" id="PS51450">
    <property type="entry name" value="LRR"/>
    <property type="match status" value="1"/>
</dbReference>
<dbReference type="InterPro" id="IPR001611">
    <property type="entry name" value="Leu-rich_rpt"/>
</dbReference>
<dbReference type="GO" id="GO:0005634">
    <property type="term" value="C:nucleus"/>
    <property type="evidence" value="ECO:0007669"/>
    <property type="project" value="UniProtKB-SubCell"/>
</dbReference>
<feature type="domain" description="NTF2" evidence="9">
    <location>
        <begin position="320"/>
        <end position="453"/>
    </location>
</feature>
<evidence type="ECO:0000256" key="6">
    <source>
        <dbReference type="ARBA" id="ARBA00022816"/>
    </source>
</evidence>
<dbReference type="InterPro" id="IPR030217">
    <property type="entry name" value="NXF_fam"/>
</dbReference>
<dbReference type="PROSITE" id="PS50177">
    <property type="entry name" value="NTF2_DOMAIN"/>
    <property type="match status" value="1"/>
</dbReference>
<dbReference type="InterPro" id="IPR009060">
    <property type="entry name" value="UBA-like_sf"/>
</dbReference>
<comment type="caution">
    <text evidence="11">The sequence shown here is derived from an EMBL/GenBank/DDBJ whole genome shotgun (WGS) entry which is preliminary data.</text>
</comment>
<dbReference type="PANTHER" id="PTHR10662:SF22">
    <property type="entry name" value="NUCLEAR RNA EXPORT FACTOR 1"/>
    <property type="match status" value="1"/>
</dbReference>
<dbReference type="SUPFAM" id="SSF54427">
    <property type="entry name" value="NTF2-like"/>
    <property type="match status" value="1"/>
</dbReference>
<evidence type="ECO:0000256" key="1">
    <source>
        <dbReference type="ARBA" id="ARBA00004123"/>
    </source>
</evidence>
<evidence type="ECO:0000256" key="2">
    <source>
        <dbReference type="ARBA" id="ARBA00009285"/>
    </source>
</evidence>
<dbReference type="OrthoDB" id="25872at2759"/>
<feature type="compositionally biased region" description="Polar residues" evidence="8">
    <location>
        <begin position="3642"/>
        <end position="3666"/>
    </location>
</feature>
<dbReference type="InterPro" id="IPR032710">
    <property type="entry name" value="NTF2-like_dom_sf"/>
</dbReference>
<evidence type="ECO:0000256" key="7">
    <source>
        <dbReference type="ARBA" id="ARBA00023242"/>
    </source>
</evidence>
<feature type="region of interest" description="Disordered" evidence="8">
    <location>
        <begin position="701"/>
        <end position="734"/>
    </location>
</feature>
<dbReference type="GO" id="GO:0003723">
    <property type="term" value="F:RNA binding"/>
    <property type="evidence" value="ECO:0007669"/>
    <property type="project" value="TreeGrafter"/>
</dbReference>
<feature type="region of interest" description="Disordered" evidence="8">
    <location>
        <begin position="4096"/>
        <end position="4124"/>
    </location>
</feature>
<evidence type="ECO:0000313" key="12">
    <source>
        <dbReference type="Proteomes" id="UP001152888"/>
    </source>
</evidence>
<dbReference type="InterPro" id="IPR002075">
    <property type="entry name" value="NTF2_dom"/>
</dbReference>
<dbReference type="SUPFAM" id="SSF46934">
    <property type="entry name" value="UBA-like"/>
    <property type="match status" value="1"/>
</dbReference>
<accession>A0A9P0LNW7</accession>
<feature type="region of interest" description="Disordered" evidence="8">
    <location>
        <begin position="1772"/>
        <end position="1795"/>
    </location>
</feature>
<reference evidence="11" key="1">
    <citation type="submission" date="2022-03" db="EMBL/GenBank/DDBJ databases">
        <authorList>
            <person name="Sayadi A."/>
        </authorList>
    </citation>
    <scope>NUCLEOTIDE SEQUENCE</scope>
</reference>
<dbReference type="GO" id="GO:0016973">
    <property type="term" value="P:poly(A)+ mRNA export from nucleus"/>
    <property type="evidence" value="ECO:0007669"/>
    <property type="project" value="TreeGrafter"/>
</dbReference>
<gene>
    <name evidence="11" type="ORF">ACAOBT_LOCUS24428</name>
</gene>